<dbReference type="Pfam" id="PF00400">
    <property type="entry name" value="WD40"/>
    <property type="match status" value="1"/>
</dbReference>
<keyword evidence="9" id="KW-1185">Reference proteome</keyword>
<evidence type="ECO:0000313" key="9">
    <source>
        <dbReference type="Proteomes" id="UP000694925"/>
    </source>
</evidence>
<evidence type="ECO:0000256" key="6">
    <source>
        <dbReference type="ARBA" id="ARBA00093337"/>
    </source>
</evidence>
<dbReference type="AlphaFoldDB" id="A0AAJ7JAU0"/>
<dbReference type="InterPro" id="IPR028884">
    <property type="entry name" value="Trm82"/>
</dbReference>
<dbReference type="SMART" id="SM00320">
    <property type="entry name" value="WD40"/>
    <property type="match status" value="3"/>
</dbReference>
<evidence type="ECO:0000256" key="5">
    <source>
        <dbReference type="ARBA" id="ARBA00023242"/>
    </source>
</evidence>
<accession>A0AAJ7JAU0</accession>
<dbReference type="GO" id="GO:0106004">
    <property type="term" value="P:tRNA (guanine-N7)-methylation"/>
    <property type="evidence" value="ECO:0007669"/>
    <property type="project" value="UniProtKB-UniRule"/>
</dbReference>
<dbReference type="GO" id="GO:0005634">
    <property type="term" value="C:nucleus"/>
    <property type="evidence" value="ECO:0007669"/>
    <property type="project" value="UniProtKB-SubCell"/>
</dbReference>
<dbReference type="GO" id="GO:0005829">
    <property type="term" value="C:cytosol"/>
    <property type="evidence" value="ECO:0007669"/>
    <property type="project" value="TreeGrafter"/>
</dbReference>
<keyword evidence="3 8" id="KW-0819">tRNA processing</keyword>
<dbReference type="InterPro" id="IPR001680">
    <property type="entry name" value="WD40_rpt"/>
</dbReference>
<evidence type="ECO:0000256" key="1">
    <source>
        <dbReference type="ARBA" id="ARBA00004123"/>
    </source>
</evidence>
<proteinExistence type="inferred from homology"/>
<protein>
    <submittedName>
        <fullName evidence="10">tRNA (Guanine-N(7)-)-methyltransferase non-catalytic subunit WDR4</fullName>
    </submittedName>
</protein>
<dbReference type="SUPFAM" id="SSF50978">
    <property type="entry name" value="WD40 repeat-like"/>
    <property type="match status" value="1"/>
</dbReference>
<gene>
    <name evidence="10" type="primary">LOC108629860</name>
</gene>
<dbReference type="HAMAP" id="MF_03056">
    <property type="entry name" value="TRM82"/>
    <property type="match status" value="1"/>
</dbReference>
<dbReference type="GeneID" id="108629860"/>
<dbReference type="Gene3D" id="2.130.10.10">
    <property type="entry name" value="YVTN repeat-like/Quinoprotein amine dehydrogenase"/>
    <property type="match status" value="1"/>
</dbReference>
<keyword evidence="2 8" id="KW-0853">WD repeat</keyword>
<dbReference type="InterPro" id="IPR015943">
    <property type="entry name" value="WD40/YVTN_repeat-like_dom_sf"/>
</dbReference>
<dbReference type="PANTHER" id="PTHR16288">
    <property type="entry name" value="WD40 REPEAT PROTEIN 4"/>
    <property type="match status" value="1"/>
</dbReference>
<comment type="pathway">
    <text evidence="8">tRNA modification; N(7)-methylguanine-tRNA biosynthesis.</text>
</comment>
<comment type="similarity">
    <text evidence="8">Belongs to the WD repeat TRM82 family.</text>
</comment>
<dbReference type="GO" id="GO:0043527">
    <property type="term" value="C:tRNA methyltransferase complex"/>
    <property type="evidence" value="ECO:0007669"/>
    <property type="project" value="TreeGrafter"/>
</dbReference>
<evidence type="ECO:0000256" key="2">
    <source>
        <dbReference type="ARBA" id="ARBA00022574"/>
    </source>
</evidence>
<comment type="function">
    <text evidence="8">Required for the formation of N(7)-methylguanine at position 46 (m7G46) in tRNA. In the complex, it is required to stabilize and induce conformational changes of the catalytic subunit.</text>
</comment>
<comment type="subcellular location">
    <subcellularLocation>
        <location evidence="1 8">Nucleus</location>
    </subcellularLocation>
</comment>
<dbReference type="InterPro" id="IPR036322">
    <property type="entry name" value="WD40_repeat_dom_sf"/>
</dbReference>
<sequence length="386" mass="45027">MSFSICESDVILCNNEQIIIYNIDNEREKIINLPELESDKKVDLHNNINIETFHTITNVTFSNDGRYFLICTNRKQLCLYERKNQNLLLNKTLPRAASKVKFTSNNDIVVADKTGDVYIFSGKQSDNGSLLLGHLSMILDVLVTKDQEYIITTDRDEKIRVSMFPNSYNIVSYCLGHKKFVTNVVELPHDKSVLMSCGGDGVFILWDYRVGKELLCIDFHDKIPTNDIERFNEQLRDCNLDESVQELPVKYLRLSLFDASSSLAVISFYNSSLLLVYKISSMSNLNVLAAYVQSIIMEYEPIEYHLYKNNMWLLNDLGFKVYEFKDDRFVLCDETNKIRKLNDYWKILKKDITQQNLFSILYKRKYDNVQEYLQRKKTRLTSIVDG</sequence>
<evidence type="ECO:0000256" key="7">
    <source>
        <dbReference type="ARBA" id="ARBA00093542"/>
    </source>
</evidence>
<dbReference type="Proteomes" id="UP000694925">
    <property type="component" value="Unplaced"/>
</dbReference>
<comment type="function">
    <text evidence="6">Required for the Mettl1-dependent formation of N(7)-methylguanine at position 46 (m7G46) in tRNA. In the Mettl1-wuho methyltransferase complex, it is required to stabilize and induce conformational changes of the catalytic subunit. Required for binding of nanos mRNA and repression of translation by the mei-P26-bgcn-bam-sxl complex. May cooperate with mei-P26 and nanos to derepress the BMP signaling pathway. May cooperate with mei-P26 to suppress expression of a subset of microRNAs. May cooperate with mei-P26 to regulate bam expression levels in germline cells during gametogenesis. Required to promote mitosis to meiosis transition during gametogenesis. May regulate germline cell division in part by regulating ribosome biogenesis.</text>
</comment>
<reference evidence="10" key="1">
    <citation type="submission" date="2025-08" db="UniProtKB">
        <authorList>
            <consortium name="RefSeq"/>
        </authorList>
    </citation>
    <scope>IDENTIFICATION</scope>
    <source>
        <tissue evidence="10">Whole body</tissue>
    </source>
</reference>
<evidence type="ECO:0000313" key="10">
    <source>
        <dbReference type="RefSeq" id="XP_017888258.1"/>
    </source>
</evidence>
<evidence type="ECO:0000256" key="3">
    <source>
        <dbReference type="ARBA" id="ARBA00022694"/>
    </source>
</evidence>
<comment type="subunit">
    <text evidence="7">Forms a heterodimer with the catalytic subunit Mettl1. Interacts with mei-P26 and weakly interacts with bgcn; required for the function or formation of the mei-P26-bgcn-bam-sxl complex. Interacts with nanos; may be involved in mei-P26-dependent derepression of the BMP signaling pathway. Interacts with Myc; the interaction may be mediated by mei-P26 and may be involved in the regulation of ribosome biogenesis.</text>
</comment>
<dbReference type="CTD" id="31566"/>
<evidence type="ECO:0000256" key="8">
    <source>
        <dbReference type="HAMAP-Rule" id="MF_03056"/>
    </source>
</evidence>
<evidence type="ECO:0000256" key="4">
    <source>
        <dbReference type="ARBA" id="ARBA00022737"/>
    </source>
</evidence>
<dbReference type="KEGG" id="ccal:108629860"/>
<keyword evidence="5 8" id="KW-0539">Nucleus</keyword>
<keyword evidence="4 8" id="KW-0677">Repeat</keyword>
<organism evidence="9 10">
    <name type="scientific">Ceratina calcarata</name>
    <dbReference type="NCBI Taxonomy" id="156304"/>
    <lineage>
        <taxon>Eukaryota</taxon>
        <taxon>Metazoa</taxon>
        <taxon>Ecdysozoa</taxon>
        <taxon>Arthropoda</taxon>
        <taxon>Hexapoda</taxon>
        <taxon>Insecta</taxon>
        <taxon>Pterygota</taxon>
        <taxon>Neoptera</taxon>
        <taxon>Endopterygota</taxon>
        <taxon>Hymenoptera</taxon>
        <taxon>Apocrita</taxon>
        <taxon>Aculeata</taxon>
        <taxon>Apoidea</taxon>
        <taxon>Anthophila</taxon>
        <taxon>Apidae</taxon>
        <taxon>Ceratina</taxon>
        <taxon>Zadontomerus</taxon>
    </lineage>
</organism>
<dbReference type="RefSeq" id="XP_017888258.1">
    <property type="nucleotide sequence ID" value="XM_018032769.2"/>
</dbReference>
<dbReference type="PANTHER" id="PTHR16288:SF0">
    <property type="entry name" value="TRNA (GUANINE-N(7)-)-METHYLTRANSFERASE NON-CATALYTIC SUBUNIT WDR4"/>
    <property type="match status" value="1"/>
</dbReference>
<name>A0AAJ7JAU0_9HYME</name>